<evidence type="ECO:0000256" key="1">
    <source>
        <dbReference type="SAM" id="MobiDB-lite"/>
    </source>
</evidence>
<proteinExistence type="predicted"/>
<feature type="region of interest" description="Disordered" evidence="1">
    <location>
        <begin position="268"/>
        <end position="310"/>
    </location>
</feature>
<protein>
    <submittedName>
        <fullName evidence="2">Uncharacterized protein</fullName>
    </submittedName>
</protein>
<name>A0A345MY60_9VIRU</name>
<keyword evidence="3" id="KW-1185">Reference proteome</keyword>
<reference evidence="2 3" key="1">
    <citation type="submission" date="2018-07" db="EMBL/GenBank/DDBJ databases">
        <title>Uncovering a Universe of Circular DNA Viruses in Animal Metagenomes.</title>
        <authorList>
            <person name="Tisza M."/>
            <person name="Buck C."/>
            <person name="Pastrana D."/>
            <person name="Welch N."/>
            <person name="Peretti A."/>
        </authorList>
    </citation>
    <scope>NUCLEOTIDE SEQUENCE [LARGE SCALE GENOMIC DNA]</scope>
    <source>
        <strain evidence="2">Ctce741</strain>
    </source>
</reference>
<dbReference type="EMBL" id="MH617353">
    <property type="protein sequence ID" value="AXH76310.1"/>
    <property type="molecule type" value="Genomic_DNA"/>
</dbReference>
<dbReference type="Proteomes" id="UP000278544">
    <property type="component" value="Segment"/>
</dbReference>
<feature type="compositionally biased region" description="Basic and acidic residues" evidence="1">
    <location>
        <begin position="270"/>
        <end position="292"/>
    </location>
</feature>
<sequence>MAKTSRFPPWYVPDEEDDVPPYMYRKALLRKAPLKAPVVKRRSGRRADYMDIDRSRGLKQKLTLQELRSPKIRKTYFGKEIAPRQALALTRRPVKMPPLAIKAPAPVPVQRQLFKARVPRSLGAAPMAITDVYGRDKRDQQMFDSLAKRLFTERPSILQTKRKMLTSEKPRAISYATPQDVSHISFPTFEEMKRSGSRFTEYKPKAPLKLSLRKDTSKVGKKKPKKNTEGFLTTIMNQASAFLPQLVQSAAQLPDAFDNSTLVLSTPKVGEQRRLTDAMEPDQDRIMPEEVSKALAPNQPSRSDFYKKSV</sequence>
<evidence type="ECO:0000313" key="2">
    <source>
        <dbReference type="EMBL" id="AXH76310.1"/>
    </source>
</evidence>
<evidence type="ECO:0000313" key="3">
    <source>
        <dbReference type="Proteomes" id="UP000278544"/>
    </source>
</evidence>
<accession>A0A345MY60</accession>
<organism evidence="2 3">
    <name type="scientific">Cressdnaviricota sp</name>
    <dbReference type="NCBI Taxonomy" id="2748378"/>
    <lineage>
        <taxon>Viruses</taxon>
        <taxon>Monodnaviria</taxon>
        <taxon>Shotokuvirae</taxon>
        <taxon>Cressdnaviricota</taxon>
    </lineage>
</organism>